<protein>
    <recommendedName>
        <fullName evidence="4">Disease resistance R13L4/SHOC-2-like LRR domain-containing protein</fullName>
    </recommendedName>
</protein>
<dbReference type="InterPro" id="IPR055414">
    <property type="entry name" value="LRR_R13L4/SHOC2-like"/>
</dbReference>
<dbReference type="PANTHER" id="PTHR48051">
    <property type="match status" value="1"/>
</dbReference>
<dbReference type="InterPro" id="IPR001611">
    <property type="entry name" value="Leu-rich_rpt"/>
</dbReference>
<feature type="compositionally biased region" description="Low complexity" evidence="3">
    <location>
        <begin position="37"/>
        <end position="59"/>
    </location>
</feature>
<feature type="compositionally biased region" description="Acidic residues" evidence="3">
    <location>
        <begin position="86"/>
        <end position="96"/>
    </location>
</feature>
<name>A0A0L0DVY3_THETB</name>
<organism evidence="5 6">
    <name type="scientific">Thecamonas trahens ATCC 50062</name>
    <dbReference type="NCBI Taxonomy" id="461836"/>
    <lineage>
        <taxon>Eukaryota</taxon>
        <taxon>Apusozoa</taxon>
        <taxon>Apusomonadida</taxon>
        <taxon>Apusomonadidae</taxon>
        <taxon>Thecamonas</taxon>
    </lineage>
</organism>
<dbReference type="AlphaFoldDB" id="A0A0L0DVY3"/>
<dbReference type="InterPro" id="IPR032675">
    <property type="entry name" value="LRR_dom_sf"/>
</dbReference>
<keyword evidence="2" id="KW-0677">Repeat</keyword>
<dbReference type="SMART" id="SM00369">
    <property type="entry name" value="LRR_TYP"/>
    <property type="match status" value="8"/>
</dbReference>
<evidence type="ECO:0000256" key="2">
    <source>
        <dbReference type="ARBA" id="ARBA00022737"/>
    </source>
</evidence>
<feature type="region of interest" description="Disordered" evidence="3">
    <location>
        <begin position="1"/>
        <end position="110"/>
    </location>
</feature>
<dbReference type="OrthoDB" id="2021138at2759"/>
<proteinExistence type="predicted"/>
<feature type="domain" description="Disease resistance R13L4/SHOC-2-like LRR" evidence="4">
    <location>
        <begin position="472"/>
        <end position="578"/>
    </location>
</feature>
<feature type="compositionally biased region" description="Basic and acidic residues" evidence="3">
    <location>
        <begin position="1"/>
        <end position="14"/>
    </location>
</feature>
<evidence type="ECO:0000256" key="1">
    <source>
        <dbReference type="ARBA" id="ARBA00022614"/>
    </source>
</evidence>
<dbReference type="SUPFAM" id="SSF52058">
    <property type="entry name" value="L domain-like"/>
    <property type="match status" value="2"/>
</dbReference>
<dbReference type="EMBL" id="GL349441">
    <property type="protein sequence ID" value="KNC56380.1"/>
    <property type="molecule type" value="Genomic_DNA"/>
</dbReference>
<dbReference type="Pfam" id="PF23598">
    <property type="entry name" value="LRR_14"/>
    <property type="match status" value="1"/>
</dbReference>
<dbReference type="Proteomes" id="UP000054408">
    <property type="component" value="Unassembled WGS sequence"/>
</dbReference>
<evidence type="ECO:0000259" key="4">
    <source>
        <dbReference type="Pfam" id="PF23598"/>
    </source>
</evidence>
<dbReference type="GO" id="GO:0005737">
    <property type="term" value="C:cytoplasm"/>
    <property type="evidence" value="ECO:0007669"/>
    <property type="project" value="TreeGrafter"/>
</dbReference>
<evidence type="ECO:0000313" key="5">
    <source>
        <dbReference type="EMBL" id="KNC56380.1"/>
    </source>
</evidence>
<dbReference type="SMART" id="SM00364">
    <property type="entry name" value="LRR_BAC"/>
    <property type="match status" value="8"/>
</dbReference>
<keyword evidence="6" id="KW-1185">Reference proteome</keyword>
<dbReference type="InterPro" id="IPR003591">
    <property type="entry name" value="Leu-rich_rpt_typical-subtyp"/>
</dbReference>
<dbReference type="PANTHER" id="PTHR48051:SF1">
    <property type="entry name" value="RAS SUPPRESSOR PROTEIN 1"/>
    <property type="match status" value="1"/>
</dbReference>
<dbReference type="Gene3D" id="3.80.10.10">
    <property type="entry name" value="Ribonuclease Inhibitor"/>
    <property type="match status" value="2"/>
</dbReference>
<dbReference type="GeneID" id="25562034"/>
<evidence type="ECO:0000313" key="6">
    <source>
        <dbReference type="Proteomes" id="UP000054408"/>
    </source>
</evidence>
<dbReference type="eggNOG" id="KOG0619">
    <property type="taxonomic scope" value="Eukaryota"/>
</dbReference>
<dbReference type="PROSITE" id="PS51450">
    <property type="entry name" value="LRR"/>
    <property type="match status" value="1"/>
</dbReference>
<reference evidence="5 6" key="1">
    <citation type="submission" date="2010-05" db="EMBL/GenBank/DDBJ databases">
        <title>The Genome Sequence of Thecamonas trahens ATCC 50062.</title>
        <authorList>
            <consortium name="The Broad Institute Genome Sequencing Platform"/>
            <person name="Russ C."/>
            <person name="Cuomo C."/>
            <person name="Shea T."/>
            <person name="Young S.K."/>
            <person name="Zeng Q."/>
            <person name="Koehrsen M."/>
            <person name="Haas B."/>
            <person name="Borodovsky M."/>
            <person name="Guigo R."/>
            <person name="Alvarado L."/>
            <person name="Berlin A."/>
            <person name="Bochicchio J."/>
            <person name="Borenstein D."/>
            <person name="Chapman S."/>
            <person name="Chen Z."/>
            <person name="Freedman E."/>
            <person name="Gellesch M."/>
            <person name="Goldberg J."/>
            <person name="Griggs A."/>
            <person name="Gujja S."/>
            <person name="Heilman E."/>
            <person name="Heiman D."/>
            <person name="Hepburn T."/>
            <person name="Howarth C."/>
            <person name="Jen D."/>
            <person name="Larson L."/>
            <person name="Mehta T."/>
            <person name="Park D."/>
            <person name="Pearson M."/>
            <person name="Roberts A."/>
            <person name="Saif S."/>
            <person name="Shenoy N."/>
            <person name="Sisk P."/>
            <person name="Stolte C."/>
            <person name="Sykes S."/>
            <person name="Thomson T."/>
            <person name="Walk T."/>
            <person name="White J."/>
            <person name="Yandava C."/>
            <person name="Burger G."/>
            <person name="Gray M.W."/>
            <person name="Holland P.W.H."/>
            <person name="King N."/>
            <person name="Lang F.B.F."/>
            <person name="Roger A.J."/>
            <person name="Ruiz-Trillo I."/>
            <person name="Lander E."/>
            <person name="Nusbaum C."/>
        </authorList>
    </citation>
    <scope>NUCLEOTIDE SEQUENCE [LARGE SCALE GENOMIC DNA]</scope>
    <source>
        <strain evidence="5 6">ATCC 50062</strain>
    </source>
</reference>
<accession>A0A0L0DVY3</accession>
<dbReference type="RefSeq" id="XP_013760895.1">
    <property type="nucleotide sequence ID" value="XM_013905441.1"/>
</dbReference>
<dbReference type="STRING" id="461836.A0A0L0DVY3"/>
<sequence>MDSKHAVNKGKEEGEGASASPQRKPMVFKFGSGGAKSRFSSASPASRFGSASPSAASEGGADKASRVSAKAAGKEADEYSSGGLSESDDGGEEPGADEPGGVEASGAMAGAGAYTSPSVPATTFVFDSSPTAMFAPKAAMFAKPGAGGRGDQGRPKTLAERKSASAKKAAAPVAAAQLVDVSRTSHMDYLHNRDVNGQLVAVPVSQGQGSKVFHLSSRDLKFIPQQVFQNPDVTALVLSRNPLGSLPDTLFKLSKLTELNVSKCALESLPEGLGHLTSLTELSVSDNKLRSLPQSIGKLKALTVLRASNCMLLRLPHSMASLIKLETLDLRGNKLQELDPYVVRHWTALTRLDISDNKPDVASSAAEADAYEPILASHCHSQVTSGLSFVGCMVCKSTAKLYKCLVCTEGRLLCEVCLNEPERVAAETLVLGGGVAEATVSDEYLVTGLSFFANVEDELFQRKAAQFDLPTTLDSLVELKELNVSHCGFRSLPAGIGALTALHTLDVRHSRLQTLPAEIGGLCSLLALRVAHCGLAVLPDVFGSFTVMTSLEVQGNHLASLPGSIVALEKLRTLDVSSNQLYSFPAGFAPPAIEVVDVSHNRLRKLSDFEALLAVPALRQFVASHNQIAEFPVSAWLKGTVSVLDLSYNVISDVPAVAGELSPSQEISVRSLSARTLRLDGNLLTRLPRLMTSSLFTVGHNSLTPSMEEHVNTYLINVGRVLRQGGNIELFTPAYIQAERGLQAAVLYEVVQLVIHTIALSPQAAVLSPDHVPLAEFTWSGDDKLDKFMWLMWHLPAELRYMTATAACDAPGFSFGSNTFRMARLHVARVLQSVNETALEFVVCSVFPAYLGRHSYVTLIIVMRKAAIKAALATLFKFAHWLQLTEVHRNRLLQAFIVARNSQLVPLLDTITASSSDAPATVLGLTPFVEVQLPAMRARVQGLIPQIPVYGKNGILPDLEPRSRRSGHG</sequence>
<dbReference type="InterPro" id="IPR050216">
    <property type="entry name" value="LRR_domain-containing"/>
</dbReference>
<keyword evidence="1" id="KW-0433">Leucine-rich repeat</keyword>
<evidence type="ECO:0000256" key="3">
    <source>
        <dbReference type="SAM" id="MobiDB-lite"/>
    </source>
</evidence>
<dbReference type="Pfam" id="PF00560">
    <property type="entry name" value="LRR_1"/>
    <property type="match status" value="2"/>
</dbReference>
<gene>
    <name evidence="5" type="ORF">AMSG_02350</name>
</gene>